<sequence>MLLVTMSSVVVVQRRLDFDIEEIPPEKRFINIRQQGLGSTFTFYSYIGSEMKSEETPKCLDLVYWPPKGMTFVGMNLVVIAYVFSNGLDMSNILLPDLLAHGSRDTL</sequence>
<dbReference type="Proteomes" id="UP001341840">
    <property type="component" value="Unassembled WGS sequence"/>
</dbReference>
<accession>A0ABU6SQS3</accession>
<comment type="caution">
    <text evidence="1">The sequence shown here is derived from an EMBL/GenBank/DDBJ whole genome shotgun (WGS) entry which is preliminary data.</text>
</comment>
<proteinExistence type="predicted"/>
<dbReference type="EMBL" id="JASCZI010061314">
    <property type="protein sequence ID" value="MED6138365.1"/>
    <property type="molecule type" value="Genomic_DNA"/>
</dbReference>
<evidence type="ECO:0000313" key="2">
    <source>
        <dbReference type="Proteomes" id="UP001341840"/>
    </source>
</evidence>
<protein>
    <submittedName>
        <fullName evidence="1">Uncharacterized protein</fullName>
    </submittedName>
</protein>
<organism evidence="1 2">
    <name type="scientific">Stylosanthes scabra</name>
    <dbReference type="NCBI Taxonomy" id="79078"/>
    <lineage>
        <taxon>Eukaryota</taxon>
        <taxon>Viridiplantae</taxon>
        <taxon>Streptophyta</taxon>
        <taxon>Embryophyta</taxon>
        <taxon>Tracheophyta</taxon>
        <taxon>Spermatophyta</taxon>
        <taxon>Magnoliopsida</taxon>
        <taxon>eudicotyledons</taxon>
        <taxon>Gunneridae</taxon>
        <taxon>Pentapetalae</taxon>
        <taxon>rosids</taxon>
        <taxon>fabids</taxon>
        <taxon>Fabales</taxon>
        <taxon>Fabaceae</taxon>
        <taxon>Papilionoideae</taxon>
        <taxon>50 kb inversion clade</taxon>
        <taxon>dalbergioids sensu lato</taxon>
        <taxon>Dalbergieae</taxon>
        <taxon>Pterocarpus clade</taxon>
        <taxon>Stylosanthes</taxon>
    </lineage>
</organism>
<gene>
    <name evidence="1" type="ORF">PIB30_073683</name>
</gene>
<name>A0ABU6SQS3_9FABA</name>
<reference evidence="1 2" key="1">
    <citation type="journal article" date="2023" name="Plants (Basel)">
        <title>Bridging the Gap: Combining Genomics and Transcriptomics Approaches to Understand Stylosanthes scabra, an Orphan Legume from the Brazilian Caatinga.</title>
        <authorList>
            <person name="Ferreira-Neto J.R.C."/>
            <person name="da Silva M.D."/>
            <person name="Binneck E."/>
            <person name="de Melo N.F."/>
            <person name="da Silva R.H."/>
            <person name="de Melo A.L.T.M."/>
            <person name="Pandolfi V."/>
            <person name="Bustamante F.O."/>
            <person name="Brasileiro-Vidal A.C."/>
            <person name="Benko-Iseppon A.M."/>
        </authorList>
    </citation>
    <scope>NUCLEOTIDE SEQUENCE [LARGE SCALE GENOMIC DNA]</scope>
    <source>
        <tissue evidence="1">Leaves</tissue>
    </source>
</reference>
<evidence type="ECO:0000313" key="1">
    <source>
        <dbReference type="EMBL" id="MED6138365.1"/>
    </source>
</evidence>
<keyword evidence="2" id="KW-1185">Reference proteome</keyword>